<name>A0A0A9DIC1_ARUDO</name>
<reference evidence="1" key="2">
    <citation type="journal article" date="2015" name="Data Brief">
        <title>Shoot transcriptome of the giant reed, Arundo donax.</title>
        <authorList>
            <person name="Barrero R.A."/>
            <person name="Guerrero F.D."/>
            <person name="Moolhuijzen P."/>
            <person name="Goolsby J.A."/>
            <person name="Tidwell J."/>
            <person name="Bellgard S.E."/>
            <person name="Bellgard M.I."/>
        </authorList>
    </citation>
    <scope>NUCLEOTIDE SEQUENCE</scope>
    <source>
        <tissue evidence="1">Shoot tissue taken approximately 20 cm above the soil surface</tissue>
    </source>
</reference>
<protein>
    <submittedName>
        <fullName evidence="1">Uncharacterized protein</fullName>
    </submittedName>
</protein>
<dbReference type="EMBL" id="GBRH01212490">
    <property type="protein sequence ID" value="JAD85405.1"/>
    <property type="molecule type" value="Transcribed_RNA"/>
</dbReference>
<accession>A0A0A9DIC1</accession>
<evidence type="ECO:0000313" key="1">
    <source>
        <dbReference type="EMBL" id="JAD85405.1"/>
    </source>
</evidence>
<proteinExistence type="predicted"/>
<reference evidence="1" key="1">
    <citation type="submission" date="2014-09" db="EMBL/GenBank/DDBJ databases">
        <authorList>
            <person name="Magalhaes I.L.F."/>
            <person name="Oliveira U."/>
            <person name="Santos F.R."/>
            <person name="Vidigal T.H.D.A."/>
            <person name="Brescovit A.D."/>
            <person name="Santos A.J."/>
        </authorList>
    </citation>
    <scope>NUCLEOTIDE SEQUENCE</scope>
    <source>
        <tissue evidence="1">Shoot tissue taken approximately 20 cm above the soil surface</tissue>
    </source>
</reference>
<dbReference type="AlphaFoldDB" id="A0A0A9DIC1"/>
<organism evidence="1">
    <name type="scientific">Arundo donax</name>
    <name type="common">Giant reed</name>
    <name type="synonym">Donax arundinaceus</name>
    <dbReference type="NCBI Taxonomy" id="35708"/>
    <lineage>
        <taxon>Eukaryota</taxon>
        <taxon>Viridiplantae</taxon>
        <taxon>Streptophyta</taxon>
        <taxon>Embryophyta</taxon>
        <taxon>Tracheophyta</taxon>
        <taxon>Spermatophyta</taxon>
        <taxon>Magnoliopsida</taxon>
        <taxon>Liliopsida</taxon>
        <taxon>Poales</taxon>
        <taxon>Poaceae</taxon>
        <taxon>PACMAD clade</taxon>
        <taxon>Arundinoideae</taxon>
        <taxon>Arundineae</taxon>
        <taxon>Arundo</taxon>
    </lineage>
</organism>
<sequence>MPIQLLSGIFLPNVKQQLAEMRQQCSPLIVCLFLMRRKWEHHLYISS</sequence>